<dbReference type="PANTHER" id="PTHR42701">
    <property type="entry name" value="IMIDAZOLE GLYCEROL PHOSPHATE SYNTHASE SUBUNIT HISH"/>
    <property type="match status" value="1"/>
</dbReference>
<dbReference type="RefSeq" id="WP_067916512.1">
    <property type="nucleotide sequence ID" value="NZ_BSRZ01000002.1"/>
</dbReference>
<comment type="caution">
    <text evidence="16">The sequence shown here is derived from an EMBL/GenBank/DDBJ whole genome shotgun (WGS) entry which is preliminary data.</text>
</comment>
<comment type="catalytic activity">
    <reaction evidence="11 13">
        <text>5-[(5-phospho-1-deoxy-D-ribulos-1-ylimino)methylamino]-1-(5-phospho-beta-D-ribosyl)imidazole-4-carboxamide + L-glutamine = D-erythro-1-(imidazol-4-yl)glycerol 3-phosphate + 5-amino-1-(5-phospho-beta-D-ribosyl)imidazole-4-carboxamide + L-glutamate + H(+)</text>
        <dbReference type="Rhea" id="RHEA:24793"/>
        <dbReference type="ChEBI" id="CHEBI:15378"/>
        <dbReference type="ChEBI" id="CHEBI:29985"/>
        <dbReference type="ChEBI" id="CHEBI:58278"/>
        <dbReference type="ChEBI" id="CHEBI:58359"/>
        <dbReference type="ChEBI" id="CHEBI:58475"/>
        <dbReference type="ChEBI" id="CHEBI:58525"/>
        <dbReference type="EC" id="4.3.2.10"/>
    </reaction>
</comment>
<keyword evidence="17" id="KW-1185">Reference proteome</keyword>
<feature type="active site" evidence="13 14">
    <location>
        <position position="195"/>
    </location>
</feature>
<evidence type="ECO:0000256" key="6">
    <source>
        <dbReference type="ARBA" id="ARBA00022801"/>
    </source>
</evidence>
<keyword evidence="8 13" id="KW-0368">Histidine biosynthesis</keyword>
<dbReference type="EC" id="3.5.1.2" evidence="13"/>
<dbReference type="InterPro" id="IPR010139">
    <property type="entry name" value="Imidazole-glycPsynth_HisH"/>
</dbReference>
<dbReference type="SUPFAM" id="SSF52317">
    <property type="entry name" value="Class I glutamine amidotransferase-like"/>
    <property type="match status" value="1"/>
</dbReference>
<evidence type="ECO:0000256" key="1">
    <source>
        <dbReference type="ARBA" id="ARBA00004496"/>
    </source>
</evidence>
<dbReference type="GO" id="GO:0005737">
    <property type="term" value="C:cytoplasm"/>
    <property type="evidence" value="ECO:0007669"/>
    <property type="project" value="UniProtKB-SubCell"/>
</dbReference>
<dbReference type="Gene3D" id="3.40.50.880">
    <property type="match status" value="1"/>
</dbReference>
<dbReference type="InterPro" id="IPR029062">
    <property type="entry name" value="Class_I_gatase-like"/>
</dbReference>
<feature type="active site" evidence="13 14">
    <location>
        <position position="193"/>
    </location>
</feature>
<proteinExistence type="inferred from homology"/>
<dbReference type="CDD" id="cd01748">
    <property type="entry name" value="GATase1_IGP_Synthase"/>
    <property type="match status" value="1"/>
</dbReference>
<evidence type="ECO:0000256" key="9">
    <source>
        <dbReference type="ARBA" id="ARBA00023239"/>
    </source>
</evidence>
<evidence type="ECO:0000313" key="16">
    <source>
        <dbReference type="EMBL" id="GLW63190.1"/>
    </source>
</evidence>
<dbReference type="EMBL" id="BSRZ01000002">
    <property type="protein sequence ID" value="GLW63190.1"/>
    <property type="molecule type" value="Genomic_DNA"/>
</dbReference>
<evidence type="ECO:0000313" key="17">
    <source>
        <dbReference type="Proteomes" id="UP001165124"/>
    </source>
</evidence>
<keyword evidence="9 13" id="KW-0456">Lyase</keyword>
<evidence type="ECO:0000256" key="13">
    <source>
        <dbReference type="HAMAP-Rule" id="MF_00278"/>
    </source>
</evidence>
<keyword evidence="4 13" id="KW-0963">Cytoplasm</keyword>
<dbReference type="PANTHER" id="PTHR42701:SF1">
    <property type="entry name" value="IMIDAZOLE GLYCEROL PHOSPHATE SYNTHASE SUBUNIT HISH"/>
    <property type="match status" value="1"/>
</dbReference>
<name>A0A9W6PRK2_9ACTN</name>
<dbReference type="FunFam" id="3.40.50.880:FF:000056">
    <property type="entry name" value="Imidazole glycerol phosphate synthase subunit HisH"/>
    <property type="match status" value="1"/>
</dbReference>
<feature type="active site" description="Nucleophile" evidence="13 14">
    <location>
        <position position="82"/>
    </location>
</feature>
<dbReference type="GO" id="GO:0000105">
    <property type="term" value="P:L-histidine biosynthetic process"/>
    <property type="evidence" value="ECO:0007669"/>
    <property type="project" value="UniProtKB-UniRule"/>
</dbReference>
<reference evidence="16" key="1">
    <citation type="submission" date="2023-02" db="EMBL/GenBank/DDBJ databases">
        <title>Actinomadura rubrobrunea NBRC 14622.</title>
        <authorList>
            <person name="Ichikawa N."/>
            <person name="Sato H."/>
            <person name="Tonouchi N."/>
        </authorList>
    </citation>
    <scope>NUCLEOTIDE SEQUENCE</scope>
    <source>
        <strain evidence="16">NBRC 14622</strain>
    </source>
</reference>
<keyword evidence="5 13" id="KW-0028">Amino-acid biosynthesis</keyword>
<evidence type="ECO:0000256" key="10">
    <source>
        <dbReference type="ARBA" id="ARBA00025299"/>
    </source>
</evidence>
<keyword evidence="6 13" id="KW-0378">Hydrolase</keyword>
<evidence type="ECO:0000256" key="7">
    <source>
        <dbReference type="ARBA" id="ARBA00022962"/>
    </source>
</evidence>
<dbReference type="InterPro" id="IPR017926">
    <property type="entry name" value="GATASE"/>
</dbReference>
<evidence type="ECO:0000259" key="15">
    <source>
        <dbReference type="Pfam" id="PF00117"/>
    </source>
</evidence>
<evidence type="ECO:0000256" key="11">
    <source>
        <dbReference type="ARBA" id="ARBA00047838"/>
    </source>
</evidence>
<evidence type="ECO:0000256" key="2">
    <source>
        <dbReference type="ARBA" id="ARBA00005091"/>
    </source>
</evidence>
<evidence type="ECO:0000256" key="14">
    <source>
        <dbReference type="PIRSR" id="PIRSR000495-1"/>
    </source>
</evidence>
<sequence>MTRRIVILDYGSGNLRSAERAVARHGVDVEVTADWDAALAADGLVVPGVGAFAACMAGLRSVRGDQIIGRRLAGGRPVLGICVGMQILFAKGIEHGVTTEGCGEWPGVVERLNAPVVPHMGWNTVEPPEGTVLFRGMDPDTRFYFVHSYAVRRWELEPDPTGRLAPPLVTWAEHGDRFVAAVENGPLCATQFHPEKSGDAGAELLRNWLSTLG</sequence>
<comment type="subcellular location">
    <subcellularLocation>
        <location evidence="1 13">Cytoplasm</location>
    </subcellularLocation>
</comment>
<evidence type="ECO:0000256" key="8">
    <source>
        <dbReference type="ARBA" id="ARBA00023102"/>
    </source>
</evidence>
<dbReference type="PROSITE" id="PS51273">
    <property type="entry name" value="GATASE_TYPE_1"/>
    <property type="match status" value="1"/>
</dbReference>
<dbReference type="PIRSF" id="PIRSF000495">
    <property type="entry name" value="Amidotransf_hisH"/>
    <property type="match status" value="1"/>
</dbReference>
<dbReference type="Pfam" id="PF00117">
    <property type="entry name" value="GATase"/>
    <property type="match status" value="1"/>
</dbReference>
<comment type="catalytic activity">
    <reaction evidence="12 13">
        <text>L-glutamine + H2O = L-glutamate + NH4(+)</text>
        <dbReference type="Rhea" id="RHEA:15889"/>
        <dbReference type="ChEBI" id="CHEBI:15377"/>
        <dbReference type="ChEBI" id="CHEBI:28938"/>
        <dbReference type="ChEBI" id="CHEBI:29985"/>
        <dbReference type="ChEBI" id="CHEBI:58359"/>
        <dbReference type="EC" id="3.5.1.2"/>
    </reaction>
</comment>
<dbReference type="Proteomes" id="UP001165124">
    <property type="component" value="Unassembled WGS sequence"/>
</dbReference>
<comment type="subunit">
    <text evidence="3 13">Heterodimer of HisH and HisF.</text>
</comment>
<dbReference type="AlphaFoldDB" id="A0A9W6PRK2"/>
<dbReference type="GO" id="GO:0016829">
    <property type="term" value="F:lyase activity"/>
    <property type="evidence" value="ECO:0007669"/>
    <property type="project" value="UniProtKB-KW"/>
</dbReference>
<evidence type="ECO:0000256" key="3">
    <source>
        <dbReference type="ARBA" id="ARBA00011152"/>
    </source>
</evidence>
<dbReference type="HAMAP" id="MF_00278">
    <property type="entry name" value="HisH"/>
    <property type="match status" value="1"/>
</dbReference>
<organism evidence="16 17">
    <name type="scientific">Actinomadura rubrobrunea</name>
    <dbReference type="NCBI Taxonomy" id="115335"/>
    <lineage>
        <taxon>Bacteria</taxon>
        <taxon>Bacillati</taxon>
        <taxon>Actinomycetota</taxon>
        <taxon>Actinomycetes</taxon>
        <taxon>Streptosporangiales</taxon>
        <taxon>Thermomonosporaceae</taxon>
        <taxon>Actinomadura</taxon>
    </lineage>
</organism>
<dbReference type="EC" id="4.3.2.10" evidence="13"/>
<dbReference type="GO" id="GO:0000107">
    <property type="term" value="F:imidazoleglycerol-phosphate synthase activity"/>
    <property type="evidence" value="ECO:0007669"/>
    <property type="project" value="UniProtKB-UniRule"/>
</dbReference>
<gene>
    <name evidence="13 16" type="primary">hisH</name>
    <name evidence="16" type="ORF">Arub01_14340</name>
</gene>
<evidence type="ECO:0000256" key="5">
    <source>
        <dbReference type="ARBA" id="ARBA00022605"/>
    </source>
</evidence>
<keyword evidence="7 13" id="KW-0315">Glutamine amidotransferase</keyword>
<accession>A0A9W6PRK2</accession>
<comment type="function">
    <text evidence="10 13">IGPS catalyzes the conversion of PRFAR and glutamine to IGP, AICAR and glutamate. The HisH subunit catalyzes the hydrolysis of glutamine to glutamate and ammonia as part of the synthesis of IGP and AICAR. The resulting ammonia molecule is channeled to the active site of HisF.</text>
</comment>
<comment type="pathway">
    <text evidence="2 13">Amino-acid biosynthesis; L-histidine biosynthesis; L-histidine from 5-phospho-alpha-D-ribose 1-diphosphate: step 5/9.</text>
</comment>
<evidence type="ECO:0000256" key="4">
    <source>
        <dbReference type="ARBA" id="ARBA00022490"/>
    </source>
</evidence>
<dbReference type="GO" id="GO:0004359">
    <property type="term" value="F:glutaminase activity"/>
    <property type="evidence" value="ECO:0007669"/>
    <property type="project" value="UniProtKB-EC"/>
</dbReference>
<feature type="domain" description="Glutamine amidotransferase" evidence="15">
    <location>
        <begin position="6"/>
        <end position="209"/>
    </location>
</feature>
<evidence type="ECO:0000256" key="12">
    <source>
        <dbReference type="ARBA" id="ARBA00049534"/>
    </source>
</evidence>
<dbReference type="NCBIfam" id="TIGR01855">
    <property type="entry name" value="IMP_synth_hisH"/>
    <property type="match status" value="1"/>
</dbReference>
<protein>
    <recommendedName>
        <fullName evidence="13">Imidazole glycerol phosphate synthase subunit HisH</fullName>
        <ecNumber evidence="13">4.3.2.10</ecNumber>
    </recommendedName>
    <alternativeName>
        <fullName evidence="13">IGP synthase glutaminase subunit</fullName>
        <ecNumber evidence="13">3.5.1.2</ecNumber>
    </alternativeName>
    <alternativeName>
        <fullName evidence="13">IGP synthase subunit HisH</fullName>
    </alternativeName>
    <alternativeName>
        <fullName evidence="13">ImGP synthase subunit HisH</fullName>
        <shortName evidence="13">IGPS subunit HisH</shortName>
    </alternativeName>
</protein>